<dbReference type="Proteomes" id="UP000564573">
    <property type="component" value="Unassembled WGS sequence"/>
</dbReference>
<reference evidence="5 6" key="1">
    <citation type="submission" date="2020-08" db="EMBL/GenBank/DDBJ databases">
        <title>Sequencing the genomes of 1000 actinobacteria strains.</title>
        <authorList>
            <person name="Klenk H.-P."/>
        </authorList>
    </citation>
    <scope>NUCLEOTIDE SEQUENCE [LARGE SCALE GENOMIC DNA]</scope>
    <source>
        <strain evidence="5 6">DSM 45267</strain>
    </source>
</reference>
<proteinExistence type="predicted"/>
<evidence type="ECO:0000256" key="2">
    <source>
        <dbReference type="ARBA" id="ARBA00023295"/>
    </source>
</evidence>
<dbReference type="RefSeq" id="WP_183787070.1">
    <property type="nucleotide sequence ID" value="NZ_JACIBS010000008.1"/>
</dbReference>
<protein>
    <submittedName>
        <fullName evidence="5">Pyrimidine-specific ribonucleoside hydrolase</fullName>
        <ecNumber evidence="5">3.2.-.-</ecNumber>
    </submittedName>
</protein>
<feature type="domain" description="Inosine/uridine-preferring nucleoside hydrolase" evidence="4">
    <location>
        <begin position="5"/>
        <end position="309"/>
    </location>
</feature>
<evidence type="ECO:0000313" key="6">
    <source>
        <dbReference type="Proteomes" id="UP000564573"/>
    </source>
</evidence>
<dbReference type="Pfam" id="PF01156">
    <property type="entry name" value="IU_nuc_hydro"/>
    <property type="match status" value="1"/>
</dbReference>
<sequence>MARKLIIDTDPGVDDAFALALAALSSEVDLLGVTTVHGNVPLSATTINARRILALCKRADVPVAAGAARPLVHRRRKEAGEVHGADGLSGRSAALPEPSRPLDERDAVTLLADLLEAADEPVTIAPIGPLTNIAALLAAHPAAAAKIERIVIMGGALGHGNTTAAAEFNIWSDPEAAQRVLAGDDAPCVLVPMDLTYRCAVGAAWLDELDSSGPIGAALHALTPDYREHYRGALGWDGMVIHDAVAVAEAIRPGTLRTDRVPVQVECSFGPGRGATHADRRLPALRASTDAPDAASDVDVAVDTDLDALRALLLDGLR</sequence>
<evidence type="ECO:0000313" key="5">
    <source>
        <dbReference type="EMBL" id="MBB3665866.1"/>
    </source>
</evidence>
<gene>
    <name evidence="5" type="ORF">FB384_004825</name>
</gene>
<dbReference type="EC" id="3.2.-.-" evidence="5"/>
<dbReference type="InterPro" id="IPR001910">
    <property type="entry name" value="Inosine/uridine_hydrolase_dom"/>
</dbReference>
<dbReference type="Gene3D" id="3.90.245.10">
    <property type="entry name" value="Ribonucleoside hydrolase-like"/>
    <property type="match status" value="1"/>
</dbReference>
<dbReference type="GO" id="GO:0008477">
    <property type="term" value="F:purine nucleosidase activity"/>
    <property type="evidence" value="ECO:0007669"/>
    <property type="project" value="TreeGrafter"/>
</dbReference>
<feature type="region of interest" description="Disordered" evidence="3">
    <location>
        <begin position="76"/>
        <end position="100"/>
    </location>
</feature>
<dbReference type="GO" id="GO:0005829">
    <property type="term" value="C:cytosol"/>
    <property type="evidence" value="ECO:0007669"/>
    <property type="project" value="TreeGrafter"/>
</dbReference>
<dbReference type="PANTHER" id="PTHR12304">
    <property type="entry name" value="INOSINE-URIDINE PREFERRING NUCLEOSIDE HYDROLASE"/>
    <property type="match status" value="1"/>
</dbReference>
<accession>A0A839Y0Q1</accession>
<dbReference type="AlphaFoldDB" id="A0A839Y0Q1"/>
<dbReference type="EMBL" id="JACIBS010000008">
    <property type="protein sequence ID" value="MBB3665866.1"/>
    <property type="molecule type" value="Genomic_DNA"/>
</dbReference>
<organism evidence="5 6">
    <name type="scientific">Prauserella sediminis</name>
    <dbReference type="NCBI Taxonomy" id="577680"/>
    <lineage>
        <taxon>Bacteria</taxon>
        <taxon>Bacillati</taxon>
        <taxon>Actinomycetota</taxon>
        <taxon>Actinomycetes</taxon>
        <taxon>Pseudonocardiales</taxon>
        <taxon>Pseudonocardiaceae</taxon>
        <taxon>Prauserella</taxon>
        <taxon>Prauserella salsuginis group</taxon>
    </lineage>
</organism>
<evidence type="ECO:0000259" key="4">
    <source>
        <dbReference type="Pfam" id="PF01156"/>
    </source>
</evidence>
<keyword evidence="6" id="KW-1185">Reference proteome</keyword>
<evidence type="ECO:0000256" key="1">
    <source>
        <dbReference type="ARBA" id="ARBA00022801"/>
    </source>
</evidence>
<dbReference type="InterPro" id="IPR023186">
    <property type="entry name" value="IUNH"/>
</dbReference>
<dbReference type="SUPFAM" id="SSF53590">
    <property type="entry name" value="Nucleoside hydrolase"/>
    <property type="match status" value="1"/>
</dbReference>
<evidence type="ECO:0000256" key="3">
    <source>
        <dbReference type="SAM" id="MobiDB-lite"/>
    </source>
</evidence>
<keyword evidence="1 5" id="KW-0378">Hydrolase</keyword>
<keyword evidence="2 5" id="KW-0326">Glycosidase</keyword>
<name>A0A839Y0Q1_9PSEU</name>
<dbReference type="PANTHER" id="PTHR12304:SF4">
    <property type="entry name" value="URIDINE NUCLEOSIDASE"/>
    <property type="match status" value="1"/>
</dbReference>
<dbReference type="GO" id="GO:0006152">
    <property type="term" value="P:purine nucleoside catabolic process"/>
    <property type="evidence" value="ECO:0007669"/>
    <property type="project" value="TreeGrafter"/>
</dbReference>
<comment type="caution">
    <text evidence="5">The sequence shown here is derived from an EMBL/GenBank/DDBJ whole genome shotgun (WGS) entry which is preliminary data.</text>
</comment>
<dbReference type="InterPro" id="IPR036452">
    <property type="entry name" value="Ribo_hydro-like"/>
</dbReference>